<evidence type="ECO:0000313" key="3">
    <source>
        <dbReference type="Proteomes" id="UP000789390"/>
    </source>
</evidence>
<dbReference type="AlphaFoldDB" id="A0A8J2RIG8"/>
<accession>A0A8J2RIG8</accession>
<gene>
    <name evidence="2" type="ORF">DGAL_LOCUS8331</name>
</gene>
<keyword evidence="3" id="KW-1185">Reference proteome</keyword>
<comment type="caution">
    <text evidence="2">The sequence shown here is derived from an EMBL/GenBank/DDBJ whole genome shotgun (WGS) entry which is preliminary data.</text>
</comment>
<sequence length="70" mass="7690">MSYVEIVDSRRIASSSLLSPNDAACPKTCTVFTERSKEWHTSSLGIRTNISHQQVHSSASPSEEEVTLPV</sequence>
<dbReference type="Proteomes" id="UP000789390">
    <property type="component" value="Unassembled WGS sequence"/>
</dbReference>
<feature type="region of interest" description="Disordered" evidence="1">
    <location>
        <begin position="50"/>
        <end position="70"/>
    </location>
</feature>
<evidence type="ECO:0000256" key="1">
    <source>
        <dbReference type="SAM" id="MobiDB-lite"/>
    </source>
</evidence>
<name>A0A8J2RIG8_9CRUS</name>
<dbReference type="EMBL" id="CAKKLH010000179">
    <property type="protein sequence ID" value="CAH0105311.1"/>
    <property type="molecule type" value="Genomic_DNA"/>
</dbReference>
<proteinExistence type="predicted"/>
<reference evidence="2" key="1">
    <citation type="submission" date="2021-11" db="EMBL/GenBank/DDBJ databases">
        <authorList>
            <person name="Schell T."/>
        </authorList>
    </citation>
    <scope>NUCLEOTIDE SEQUENCE</scope>
    <source>
        <strain evidence="2">M5</strain>
    </source>
</reference>
<feature type="compositionally biased region" description="Polar residues" evidence="1">
    <location>
        <begin position="50"/>
        <end position="61"/>
    </location>
</feature>
<organism evidence="2 3">
    <name type="scientific">Daphnia galeata</name>
    <dbReference type="NCBI Taxonomy" id="27404"/>
    <lineage>
        <taxon>Eukaryota</taxon>
        <taxon>Metazoa</taxon>
        <taxon>Ecdysozoa</taxon>
        <taxon>Arthropoda</taxon>
        <taxon>Crustacea</taxon>
        <taxon>Branchiopoda</taxon>
        <taxon>Diplostraca</taxon>
        <taxon>Cladocera</taxon>
        <taxon>Anomopoda</taxon>
        <taxon>Daphniidae</taxon>
        <taxon>Daphnia</taxon>
    </lineage>
</organism>
<evidence type="ECO:0000313" key="2">
    <source>
        <dbReference type="EMBL" id="CAH0105311.1"/>
    </source>
</evidence>
<protein>
    <submittedName>
        <fullName evidence="2">Uncharacterized protein</fullName>
    </submittedName>
</protein>